<dbReference type="PRINTS" id="PR00245">
    <property type="entry name" value="OLFACTORYR"/>
</dbReference>
<sequence length="326" mass="36623">MWNKKQGGESYSKAVQNLTLVNEVFLFGFGNLHNIGLLVFILLLLVYILTVCENVLIITLVATNQNLQSPMYFFLKHLSMADLLQTASVVPILLSTVINEGVTFPLAGCITQFYLFSDSECFQCLLLSVMSYDRYLAICNPLRYNSIMNHRICVKMILVLLLISSILPLCTVSAIVTLQFCARTTIDHFFCDLSPLLELSCSDTFFVQMEVTVLSVPAIVSPFIIIIVSYVCIVRSILKITSSSGRQKAFSTCSSHLVVVSMFYGTLISIYLVPQRNQLLTISKFLSLFYTVVIPLVNPIIYSLRSKDIKSAVQKTFRQCSIDDLY</sequence>
<dbReference type="EMBL" id="JAACNH010000400">
    <property type="protein sequence ID" value="KAG8431040.1"/>
    <property type="molecule type" value="Genomic_DNA"/>
</dbReference>
<organism evidence="15 16">
    <name type="scientific">Hymenochirus boettgeri</name>
    <name type="common">Congo dwarf clawed frog</name>
    <dbReference type="NCBI Taxonomy" id="247094"/>
    <lineage>
        <taxon>Eukaryota</taxon>
        <taxon>Metazoa</taxon>
        <taxon>Chordata</taxon>
        <taxon>Craniata</taxon>
        <taxon>Vertebrata</taxon>
        <taxon>Euteleostomi</taxon>
        <taxon>Amphibia</taxon>
        <taxon>Batrachia</taxon>
        <taxon>Anura</taxon>
        <taxon>Pipoidea</taxon>
        <taxon>Pipidae</taxon>
        <taxon>Pipinae</taxon>
        <taxon>Hymenochirus</taxon>
    </lineage>
</organism>
<feature type="transmembrane region" description="Helical" evidence="13">
    <location>
        <begin position="285"/>
        <end position="304"/>
    </location>
</feature>
<dbReference type="GO" id="GO:0005886">
    <property type="term" value="C:plasma membrane"/>
    <property type="evidence" value="ECO:0007669"/>
    <property type="project" value="UniProtKB-SubCell"/>
</dbReference>
<keyword evidence="3" id="KW-0716">Sensory transduction</keyword>
<keyword evidence="12" id="KW-0807">Transducer</keyword>
<dbReference type="PANTHER" id="PTHR24242">
    <property type="entry name" value="G-PROTEIN COUPLED RECEPTOR"/>
    <property type="match status" value="1"/>
</dbReference>
<keyword evidence="8 13" id="KW-0472">Membrane</keyword>
<dbReference type="InterPro" id="IPR017452">
    <property type="entry name" value="GPCR_Rhodpsn_7TM"/>
</dbReference>
<dbReference type="InterPro" id="IPR050939">
    <property type="entry name" value="Olfactory_GPCR1"/>
</dbReference>
<feature type="transmembrane region" description="Helical" evidence="13">
    <location>
        <begin position="219"/>
        <end position="238"/>
    </location>
</feature>
<evidence type="ECO:0000256" key="1">
    <source>
        <dbReference type="ARBA" id="ARBA00004651"/>
    </source>
</evidence>
<evidence type="ECO:0000256" key="8">
    <source>
        <dbReference type="ARBA" id="ARBA00023136"/>
    </source>
</evidence>
<keyword evidence="4 13" id="KW-0812">Transmembrane</keyword>
<proteinExistence type="predicted"/>
<evidence type="ECO:0000256" key="4">
    <source>
        <dbReference type="ARBA" id="ARBA00022692"/>
    </source>
</evidence>
<dbReference type="Pfam" id="PF13853">
    <property type="entry name" value="7tm_4"/>
    <property type="match status" value="1"/>
</dbReference>
<comment type="caution">
    <text evidence="15">The sequence shown here is derived from an EMBL/GenBank/DDBJ whole genome shotgun (WGS) entry which is preliminary data.</text>
</comment>
<keyword evidence="11" id="KW-0325">Glycoprotein</keyword>
<feature type="transmembrane region" description="Helical" evidence="13">
    <location>
        <begin position="157"/>
        <end position="180"/>
    </location>
</feature>
<evidence type="ECO:0000256" key="13">
    <source>
        <dbReference type="SAM" id="Phobius"/>
    </source>
</evidence>
<keyword evidence="5" id="KW-0552">Olfaction</keyword>
<dbReference type="GO" id="GO:0004930">
    <property type="term" value="F:G protein-coupled receptor activity"/>
    <property type="evidence" value="ECO:0007669"/>
    <property type="project" value="UniProtKB-KW"/>
</dbReference>
<feature type="transmembrane region" description="Helical" evidence="13">
    <location>
        <begin position="35"/>
        <end position="62"/>
    </location>
</feature>
<dbReference type="PANTHER" id="PTHR24242:SF398">
    <property type="entry name" value="OLFACTORY RECEPTOR 11L1-LIKE"/>
    <property type="match status" value="1"/>
</dbReference>
<comment type="subcellular location">
    <subcellularLocation>
        <location evidence="1">Cell membrane</location>
        <topology evidence="1">Multi-pass membrane protein</topology>
    </subcellularLocation>
</comment>
<evidence type="ECO:0000256" key="2">
    <source>
        <dbReference type="ARBA" id="ARBA00022475"/>
    </source>
</evidence>
<dbReference type="Gene3D" id="1.20.1070.10">
    <property type="entry name" value="Rhodopsin 7-helix transmembrane proteins"/>
    <property type="match status" value="1"/>
</dbReference>
<keyword evidence="2" id="KW-1003">Cell membrane</keyword>
<dbReference type="OrthoDB" id="9444602at2759"/>
<gene>
    <name evidence="15" type="ORF">GDO86_019503</name>
</gene>
<accession>A0A8T2IIX6</accession>
<dbReference type="PROSITE" id="PS50262">
    <property type="entry name" value="G_PROTEIN_RECEP_F1_2"/>
    <property type="match status" value="1"/>
</dbReference>
<name>A0A8T2IIX6_9PIPI</name>
<dbReference type="Proteomes" id="UP000812440">
    <property type="component" value="Unassembled WGS sequence"/>
</dbReference>
<evidence type="ECO:0000256" key="10">
    <source>
        <dbReference type="ARBA" id="ARBA00023170"/>
    </source>
</evidence>
<reference evidence="15" key="1">
    <citation type="thesis" date="2020" institute="ProQuest LLC" country="789 East Eisenhower Parkway, Ann Arbor, MI, USA">
        <title>Comparative Genomics and Chromosome Evolution.</title>
        <authorList>
            <person name="Mudd A.B."/>
        </authorList>
    </citation>
    <scope>NUCLEOTIDE SEQUENCE</scope>
    <source>
        <strain evidence="15">Female2</strain>
        <tissue evidence="15">Blood</tissue>
    </source>
</reference>
<evidence type="ECO:0000256" key="3">
    <source>
        <dbReference type="ARBA" id="ARBA00022606"/>
    </source>
</evidence>
<keyword evidence="10" id="KW-0675">Receptor</keyword>
<feature type="transmembrane region" description="Helical" evidence="13">
    <location>
        <begin position="250"/>
        <end position="273"/>
    </location>
</feature>
<evidence type="ECO:0000313" key="16">
    <source>
        <dbReference type="Proteomes" id="UP000812440"/>
    </source>
</evidence>
<evidence type="ECO:0000256" key="11">
    <source>
        <dbReference type="ARBA" id="ARBA00023180"/>
    </source>
</evidence>
<dbReference type="AlphaFoldDB" id="A0A8T2IIX6"/>
<dbReference type="PRINTS" id="PR00237">
    <property type="entry name" value="GPCRRHODOPSN"/>
</dbReference>
<evidence type="ECO:0000256" key="9">
    <source>
        <dbReference type="ARBA" id="ARBA00023157"/>
    </source>
</evidence>
<evidence type="ECO:0000256" key="7">
    <source>
        <dbReference type="ARBA" id="ARBA00023040"/>
    </source>
</evidence>
<keyword evidence="7" id="KW-0297">G-protein coupled receptor</keyword>
<feature type="domain" description="G-protein coupled receptors family 1 profile" evidence="14">
    <location>
        <begin position="53"/>
        <end position="302"/>
    </location>
</feature>
<evidence type="ECO:0000256" key="6">
    <source>
        <dbReference type="ARBA" id="ARBA00022989"/>
    </source>
</evidence>
<evidence type="ECO:0000256" key="5">
    <source>
        <dbReference type="ARBA" id="ARBA00022725"/>
    </source>
</evidence>
<dbReference type="SUPFAM" id="SSF81321">
    <property type="entry name" value="Family A G protein-coupled receptor-like"/>
    <property type="match status" value="1"/>
</dbReference>
<protein>
    <recommendedName>
        <fullName evidence="14">G-protein coupled receptors family 1 profile domain-containing protein</fullName>
    </recommendedName>
</protein>
<evidence type="ECO:0000256" key="12">
    <source>
        <dbReference type="ARBA" id="ARBA00023224"/>
    </source>
</evidence>
<dbReference type="FunFam" id="1.20.1070.10:FF:000010">
    <property type="entry name" value="Olfactory receptor"/>
    <property type="match status" value="1"/>
</dbReference>
<keyword evidence="6 13" id="KW-1133">Transmembrane helix</keyword>
<evidence type="ECO:0000259" key="14">
    <source>
        <dbReference type="PROSITE" id="PS50262"/>
    </source>
</evidence>
<keyword evidence="16" id="KW-1185">Reference proteome</keyword>
<dbReference type="GO" id="GO:0004984">
    <property type="term" value="F:olfactory receptor activity"/>
    <property type="evidence" value="ECO:0007669"/>
    <property type="project" value="InterPro"/>
</dbReference>
<dbReference type="InterPro" id="IPR000276">
    <property type="entry name" value="GPCR_Rhodpsn"/>
</dbReference>
<evidence type="ECO:0000313" key="15">
    <source>
        <dbReference type="EMBL" id="KAG8431040.1"/>
    </source>
</evidence>
<keyword evidence="9" id="KW-1015">Disulfide bond</keyword>
<dbReference type="InterPro" id="IPR000725">
    <property type="entry name" value="Olfact_rcpt"/>
</dbReference>